<evidence type="ECO:0000313" key="4">
    <source>
        <dbReference type="EMBL" id="RZF41804.1"/>
    </source>
</evidence>
<evidence type="ECO:0000256" key="1">
    <source>
        <dbReference type="SAM" id="MobiDB-lite"/>
    </source>
</evidence>
<keyword evidence="2" id="KW-0472">Membrane</keyword>
<keyword evidence="5" id="KW-1185">Reference proteome</keyword>
<keyword evidence="3" id="KW-0732">Signal</keyword>
<feature type="compositionally biased region" description="Low complexity" evidence="1">
    <location>
        <begin position="238"/>
        <end position="251"/>
    </location>
</feature>
<reference evidence="4 5" key="1">
    <citation type="journal article" date="2017" name="Gigascience">
        <title>Genome sequence of the small brown planthopper, Laodelphax striatellus.</title>
        <authorList>
            <person name="Zhu J."/>
            <person name="Jiang F."/>
            <person name="Wang X."/>
            <person name="Yang P."/>
            <person name="Bao Y."/>
            <person name="Zhao W."/>
            <person name="Wang W."/>
            <person name="Lu H."/>
            <person name="Wang Q."/>
            <person name="Cui N."/>
            <person name="Li J."/>
            <person name="Chen X."/>
            <person name="Luo L."/>
            <person name="Yu J."/>
            <person name="Kang L."/>
            <person name="Cui F."/>
        </authorList>
    </citation>
    <scope>NUCLEOTIDE SEQUENCE [LARGE SCALE GENOMIC DNA]</scope>
    <source>
        <strain evidence="4">Lst14</strain>
    </source>
</reference>
<dbReference type="GO" id="GO:0016020">
    <property type="term" value="C:membrane"/>
    <property type="evidence" value="ECO:0007669"/>
    <property type="project" value="TreeGrafter"/>
</dbReference>
<dbReference type="STRING" id="195883.A0A482X7P4"/>
<sequence length="269" mass="29054">MQSVFIFLLLLATGFGEDKMKNCLEKDSISCVQLEMFRNVRSFFEQDSMPLFAGLSFVKNAASAAPDAAARALSSDSLAESNILSAPSIEKKDDVLEAYVFDKAANFFQERSLSWNLAPVVQNVATTARSLYQALPDSVKENVSELVEEGRGKKKKLKKLLPLLLIGLKMKMAVFLVLTYFIVALIAKKAILASIISLAISGFIAIKKLLSSHQMPVHQVEYSAHGGGSGWSSGGASSGWDSGHGSDSHGSYSNNVAHSLAYSAQKPTR</sequence>
<dbReference type="OrthoDB" id="8179503at2759"/>
<feature type="region of interest" description="Disordered" evidence="1">
    <location>
        <begin position="233"/>
        <end position="252"/>
    </location>
</feature>
<evidence type="ECO:0000256" key="3">
    <source>
        <dbReference type="SAM" id="SignalP"/>
    </source>
</evidence>
<evidence type="ECO:0000256" key="2">
    <source>
        <dbReference type="SAM" id="Phobius"/>
    </source>
</evidence>
<dbReference type="PANTHER" id="PTHR21879">
    <property type="entry name" value="FI03362P-RELATED-RELATED"/>
    <property type="match status" value="1"/>
</dbReference>
<dbReference type="Pfam" id="PF07898">
    <property type="entry name" value="DUF1676"/>
    <property type="match status" value="1"/>
</dbReference>
<protein>
    <recommendedName>
        <fullName evidence="6">Osiris 6</fullName>
    </recommendedName>
</protein>
<accession>A0A482X7P4</accession>
<feature type="transmembrane region" description="Helical" evidence="2">
    <location>
        <begin position="160"/>
        <end position="183"/>
    </location>
</feature>
<dbReference type="PANTHER" id="PTHR21879:SF18">
    <property type="entry name" value="LD17368P"/>
    <property type="match status" value="1"/>
</dbReference>
<keyword evidence="2" id="KW-0812">Transmembrane</keyword>
<dbReference type="EMBL" id="QKKF02016138">
    <property type="protein sequence ID" value="RZF41804.1"/>
    <property type="molecule type" value="Genomic_DNA"/>
</dbReference>
<feature type="chain" id="PRO_5019765430" description="Osiris 6" evidence="3">
    <location>
        <begin position="17"/>
        <end position="269"/>
    </location>
</feature>
<dbReference type="FunCoup" id="A0A482X7P4">
    <property type="interactions" value="5"/>
</dbReference>
<evidence type="ECO:0008006" key="6">
    <source>
        <dbReference type="Google" id="ProtNLM"/>
    </source>
</evidence>
<feature type="signal peptide" evidence="3">
    <location>
        <begin position="1"/>
        <end position="16"/>
    </location>
</feature>
<name>A0A482X7P4_LAOST</name>
<keyword evidence="2" id="KW-1133">Transmembrane helix</keyword>
<comment type="caution">
    <text evidence="4">The sequence shown here is derived from an EMBL/GenBank/DDBJ whole genome shotgun (WGS) entry which is preliminary data.</text>
</comment>
<gene>
    <name evidence="4" type="ORF">LSTR_LSTR005266</name>
</gene>
<feature type="transmembrane region" description="Helical" evidence="2">
    <location>
        <begin position="190"/>
        <end position="210"/>
    </location>
</feature>
<dbReference type="Proteomes" id="UP000291343">
    <property type="component" value="Unassembled WGS sequence"/>
</dbReference>
<proteinExistence type="predicted"/>
<organism evidence="4 5">
    <name type="scientific">Laodelphax striatellus</name>
    <name type="common">Small brown planthopper</name>
    <name type="synonym">Delphax striatella</name>
    <dbReference type="NCBI Taxonomy" id="195883"/>
    <lineage>
        <taxon>Eukaryota</taxon>
        <taxon>Metazoa</taxon>
        <taxon>Ecdysozoa</taxon>
        <taxon>Arthropoda</taxon>
        <taxon>Hexapoda</taxon>
        <taxon>Insecta</taxon>
        <taxon>Pterygota</taxon>
        <taxon>Neoptera</taxon>
        <taxon>Paraneoptera</taxon>
        <taxon>Hemiptera</taxon>
        <taxon>Auchenorrhyncha</taxon>
        <taxon>Fulgoroidea</taxon>
        <taxon>Delphacidae</taxon>
        <taxon>Criomorphinae</taxon>
        <taxon>Laodelphax</taxon>
    </lineage>
</organism>
<dbReference type="InterPro" id="IPR012464">
    <property type="entry name" value="DUF1676"/>
</dbReference>
<evidence type="ECO:0000313" key="5">
    <source>
        <dbReference type="Proteomes" id="UP000291343"/>
    </source>
</evidence>
<dbReference type="InParanoid" id="A0A482X7P4"/>
<dbReference type="AlphaFoldDB" id="A0A482X7P4"/>